<keyword evidence="6" id="KW-0067">ATP-binding</keyword>
<dbReference type="SUPFAM" id="SSF56112">
    <property type="entry name" value="Protein kinase-like (PK-like)"/>
    <property type="match status" value="2"/>
</dbReference>
<feature type="domain" description="Protein kinase" evidence="9">
    <location>
        <begin position="284"/>
        <end position="477"/>
    </location>
</feature>
<dbReference type="RefSeq" id="WP_187718077.1">
    <property type="nucleotide sequence ID" value="NZ_JACTAH010000002.1"/>
</dbReference>
<comment type="caution">
    <text evidence="10">The sequence shown here is derived from an EMBL/GenBank/DDBJ whole genome shotgun (WGS) entry which is preliminary data.</text>
</comment>
<evidence type="ECO:0000256" key="5">
    <source>
        <dbReference type="ARBA" id="ARBA00022777"/>
    </source>
</evidence>
<sequence>MTADNCSALPPPLLGRDALLAAGRTPPLPCRISLDDGSLLILLRTLRVLPGQRLVAEARWEDRPVLAKLYLDGDAARHATREAAGQGKLAAAGLPTPALLARRQSTDGMAILLTTWLDGAMTLAQERPSARPLQALDDVLELIGRLHAAGLIHSDLHPGNLLQHDGRWYLIDGDAISDATTLNARTDNLALFLAQFTGPDAPSAADALPAYRRGLGAGLAAPEAPALASRVERTLATRLQRYMEKTGRDCTRFVAQQSLSRRTLISRTEANWLAPLLTDPDHWLEQGKRLKSGRSATVARVASGGHDCVIKRYNLKNLAHAARRALRPTRAWHAWREAHRLTFLGIPTPAALAVVENRFGPLRGRAWLVTAWCEGPSLRELFARREDQTPNTDEARALTELFAALHRHRVTHGDLKASNLLWCDGRFHLIDLDATVQHHSNNAYRKAWARDRARLLANWPAGSRIAQWFDTHLPAAN</sequence>
<keyword evidence="5" id="KW-0418">Kinase</keyword>
<dbReference type="InterPro" id="IPR000719">
    <property type="entry name" value="Prot_kinase_dom"/>
</dbReference>
<evidence type="ECO:0000256" key="6">
    <source>
        <dbReference type="ARBA" id="ARBA00022840"/>
    </source>
</evidence>
<evidence type="ECO:0000256" key="1">
    <source>
        <dbReference type="ARBA" id="ARBA00010630"/>
    </source>
</evidence>
<protein>
    <recommendedName>
        <fullName evidence="2">non-specific serine/threonine protein kinase</fullName>
        <ecNumber evidence="2">2.7.11.1</ecNumber>
    </recommendedName>
</protein>
<name>A0ABR9BB95_9RHOO</name>
<accession>A0ABR9BB95</accession>
<gene>
    <name evidence="10" type="ORF">IFO67_10065</name>
</gene>
<evidence type="ECO:0000256" key="7">
    <source>
        <dbReference type="ARBA" id="ARBA00047899"/>
    </source>
</evidence>
<evidence type="ECO:0000256" key="3">
    <source>
        <dbReference type="ARBA" id="ARBA00022679"/>
    </source>
</evidence>
<keyword evidence="11" id="KW-1185">Reference proteome</keyword>
<dbReference type="Pfam" id="PF06293">
    <property type="entry name" value="Kdo"/>
    <property type="match status" value="2"/>
</dbReference>
<evidence type="ECO:0000256" key="2">
    <source>
        <dbReference type="ARBA" id="ARBA00012513"/>
    </source>
</evidence>
<dbReference type="PROSITE" id="PS50011">
    <property type="entry name" value="PROTEIN_KINASE_DOM"/>
    <property type="match status" value="1"/>
</dbReference>
<dbReference type="EMBL" id="JACYTO010000002">
    <property type="protein sequence ID" value="MBD8503224.1"/>
    <property type="molecule type" value="Genomic_DNA"/>
</dbReference>
<evidence type="ECO:0000313" key="11">
    <source>
        <dbReference type="Proteomes" id="UP000603602"/>
    </source>
</evidence>
<evidence type="ECO:0000259" key="9">
    <source>
        <dbReference type="PROSITE" id="PS50011"/>
    </source>
</evidence>
<evidence type="ECO:0000256" key="8">
    <source>
        <dbReference type="ARBA" id="ARBA00048679"/>
    </source>
</evidence>
<comment type="catalytic activity">
    <reaction evidence="8">
        <text>L-seryl-[protein] + ATP = O-phospho-L-seryl-[protein] + ADP + H(+)</text>
        <dbReference type="Rhea" id="RHEA:17989"/>
        <dbReference type="Rhea" id="RHEA-COMP:9863"/>
        <dbReference type="Rhea" id="RHEA-COMP:11604"/>
        <dbReference type="ChEBI" id="CHEBI:15378"/>
        <dbReference type="ChEBI" id="CHEBI:29999"/>
        <dbReference type="ChEBI" id="CHEBI:30616"/>
        <dbReference type="ChEBI" id="CHEBI:83421"/>
        <dbReference type="ChEBI" id="CHEBI:456216"/>
        <dbReference type="EC" id="2.7.11.1"/>
    </reaction>
</comment>
<comment type="similarity">
    <text evidence="1">Belongs to the protein kinase superfamily. BUD32 family.</text>
</comment>
<comment type="catalytic activity">
    <reaction evidence="7">
        <text>L-threonyl-[protein] + ATP = O-phospho-L-threonyl-[protein] + ADP + H(+)</text>
        <dbReference type="Rhea" id="RHEA:46608"/>
        <dbReference type="Rhea" id="RHEA-COMP:11060"/>
        <dbReference type="Rhea" id="RHEA-COMP:11605"/>
        <dbReference type="ChEBI" id="CHEBI:15378"/>
        <dbReference type="ChEBI" id="CHEBI:30013"/>
        <dbReference type="ChEBI" id="CHEBI:30616"/>
        <dbReference type="ChEBI" id="CHEBI:61977"/>
        <dbReference type="ChEBI" id="CHEBI:456216"/>
        <dbReference type="EC" id="2.7.11.1"/>
    </reaction>
</comment>
<dbReference type="EC" id="2.7.11.1" evidence="2"/>
<proteinExistence type="inferred from homology"/>
<keyword evidence="4" id="KW-0547">Nucleotide-binding</keyword>
<dbReference type="InterPro" id="IPR011009">
    <property type="entry name" value="Kinase-like_dom_sf"/>
</dbReference>
<reference evidence="11" key="1">
    <citation type="submission" date="2023-07" db="EMBL/GenBank/DDBJ databases">
        <title>Thauera sp. CAU 1555 isolated from sand of Yaerae Beach.</title>
        <authorList>
            <person name="Kim W."/>
        </authorList>
    </citation>
    <scope>NUCLEOTIDE SEQUENCE [LARGE SCALE GENOMIC DNA]</scope>
    <source>
        <strain evidence="11">CAU 1555</strain>
    </source>
</reference>
<dbReference type="PANTHER" id="PTHR12209:SF0">
    <property type="entry name" value="EKC_KEOPS COMPLEX SUBUNIT TP53RK"/>
    <property type="match status" value="1"/>
</dbReference>
<dbReference type="PANTHER" id="PTHR12209">
    <property type="entry name" value="NON-SPECIFIC SERINE/THREONINE PROTEIN KINASE"/>
    <property type="match status" value="1"/>
</dbReference>
<keyword evidence="3" id="KW-0808">Transferase</keyword>
<dbReference type="Proteomes" id="UP000603602">
    <property type="component" value="Unassembled WGS sequence"/>
</dbReference>
<organism evidence="10 11">
    <name type="scientific">Thauera sedimentorum</name>
    <dbReference type="NCBI Taxonomy" id="2767595"/>
    <lineage>
        <taxon>Bacteria</taxon>
        <taxon>Pseudomonadati</taxon>
        <taxon>Pseudomonadota</taxon>
        <taxon>Betaproteobacteria</taxon>
        <taxon>Rhodocyclales</taxon>
        <taxon>Zoogloeaceae</taxon>
        <taxon>Thauera</taxon>
    </lineage>
</organism>
<evidence type="ECO:0000256" key="4">
    <source>
        <dbReference type="ARBA" id="ARBA00022741"/>
    </source>
</evidence>
<evidence type="ECO:0000313" key="10">
    <source>
        <dbReference type="EMBL" id="MBD8503224.1"/>
    </source>
</evidence>
<dbReference type="Gene3D" id="1.10.510.10">
    <property type="entry name" value="Transferase(Phosphotransferase) domain 1"/>
    <property type="match status" value="2"/>
</dbReference>